<dbReference type="AlphaFoldDB" id="A0A917J827"/>
<organism evidence="4 5">
    <name type="scientific">Mucilaginibacter galii</name>
    <dbReference type="NCBI Taxonomy" id="2005073"/>
    <lineage>
        <taxon>Bacteria</taxon>
        <taxon>Pseudomonadati</taxon>
        <taxon>Bacteroidota</taxon>
        <taxon>Sphingobacteriia</taxon>
        <taxon>Sphingobacteriales</taxon>
        <taxon>Sphingobacteriaceae</taxon>
        <taxon>Mucilaginibacter</taxon>
    </lineage>
</organism>
<gene>
    <name evidence="4" type="ORF">GCM10011425_08170</name>
</gene>
<dbReference type="InterPro" id="IPR027417">
    <property type="entry name" value="P-loop_NTPase"/>
</dbReference>
<keyword evidence="1" id="KW-0547">Nucleotide-binding</keyword>
<reference evidence="4" key="2">
    <citation type="submission" date="2020-09" db="EMBL/GenBank/DDBJ databases">
        <authorList>
            <person name="Sun Q."/>
            <person name="Sedlacek I."/>
        </authorList>
    </citation>
    <scope>NUCLEOTIDE SEQUENCE</scope>
    <source>
        <strain evidence="4">CCM 8711</strain>
    </source>
</reference>
<evidence type="ECO:0000259" key="3">
    <source>
        <dbReference type="Pfam" id="PF06414"/>
    </source>
</evidence>
<evidence type="ECO:0000256" key="1">
    <source>
        <dbReference type="ARBA" id="ARBA00022741"/>
    </source>
</evidence>
<dbReference type="GO" id="GO:0005524">
    <property type="term" value="F:ATP binding"/>
    <property type="evidence" value="ECO:0007669"/>
    <property type="project" value="UniProtKB-KW"/>
</dbReference>
<dbReference type="GO" id="GO:0016301">
    <property type="term" value="F:kinase activity"/>
    <property type="evidence" value="ECO:0007669"/>
    <property type="project" value="InterPro"/>
</dbReference>
<dbReference type="Pfam" id="PF06414">
    <property type="entry name" value="Zeta_toxin"/>
    <property type="match status" value="1"/>
</dbReference>
<accession>A0A917J827</accession>
<dbReference type="EMBL" id="BMDO01000001">
    <property type="protein sequence ID" value="GGI49605.1"/>
    <property type="molecule type" value="Genomic_DNA"/>
</dbReference>
<keyword evidence="5" id="KW-1185">Reference proteome</keyword>
<dbReference type="PANTHER" id="PTHR39206:SF1">
    <property type="entry name" value="SLL8004 PROTEIN"/>
    <property type="match status" value="1"/>
</dbReference>
<dbReference type="InterPro" id="IPR010488">
    <property type="entry name" value="Zeta_toxin_domain"/>
</dbReference>
<dbReference type="RefSeq" id="WP_188414011.1">
    <property type="nucleotide sequence ID" value="NZ_BMDO01000001.1"/>
</dbReference>
<evidence type="ECO:0000313" key="4">
    <source>
        <dbReference type="EMBL" id="GGI49605.1"/>
    </source>
</evidence>
<evidence type="ECO:0000313" key="5">
    <source>
        <dbReference type="Proteomes" id="UP000662074"/>
    </source>
</evidence>
<feature type="domain" description="Zeta toxin" evidence="3">
    <location>
        <begin position="4"/>
        <end position="110"/>
    </location>
</feature>
<dbReference type="Gene3D" id="3.40.50.300">
    <property type="entry name" value="P-loop containing nucleotide triphosphate hydrolases"/>
    <property type="match status" value="1"/>
</dbReference>
<proteinExistence type="predicted"/>
<sequence length="194" mass="22075">MQSDGPLLVVIAGPNGSGKTTLTSYLIEKKRIKMAIINPDEIAFKEFGSYQHQVKAARLALDRRKTALLNSNDVAFESTFSGNSEINDIKQAIKLGYKVILYYVALQSVLDNVIRVKERQFKLGHNVENGDIIRRFHSSQTNLINYISLFDTAYLFDNSEAVRSRVAIFSHGKASWVNPKHIRHPFYQKLFNQI</sequence>
<name>A0A917J827_9SPHI</name>
<keyword evidence="2" id="KW-0067">ATP-binding</keyword>
<dbReference type="SUPFAM" id="SSF52540">
    <property type="entry name" value="P-loop containing nucleoside triphosphate hydrolases"/>
    <property type="match status" value="1"/>
</dbReference>
<dbReference type="PANTHER" id="PTHR39206">
    <property type="entry name" value="SLL8004 PROTEIN"/>
    <property type="match status" value="1"/>
</dbReference>
<reference evidence="4" key="1">
    <citation type="journal article" date="2014" name="Int. J. Syst. Evol. Microbiol.">
        <title>Complete genome sequence of Corynebacterium casei LMG S-19264T (=DSM 44701T), isolated from a smear-ripened cheese.</title>
        <authorList>
            <consortium name="US DOE Joint Genome Institute (JGI-PGF)"/>
            <person name="Walter F."/>
            <person name="Albersmeier A."/>
            <person name="Kalinowski J."/>
            <person name="Ruckert C."/>
        </authorList>
    </citation>
    <scope>NUCLEOTIDE SEQUENCE</scope>
    <source>
        <strain evidence="4">CCM 8711</strain>
    </source>
</reference>
<dbReference type="Proteomes" id="UP000662074">
    <property type="component" value="Unassembled WGS sequence"/>
</dbReference>
<evidence type="ECO:0000256" key="2">
    <source>
        <dbReference type="ARBA" id="ARBA00022840"/>
    </source>
</evidence>
<comment type="caution">
    <text evidence="4">The sequence shown here is derived from an EMBL/GenBank/DDBJ whole genome shotgun (WGS) entry which is preliminary data.</text>
</comment>
<protein>
    <submittedName>
        <fullName evidence="4">ATPase AAA</fullName>
    </submittedName>
</protein>